<protein>
    <submittedName>
        <fullName evidence="1">Unnamed protein product</fullName>
    </submittedName>
</protein>
<comment type="caution">
    <text evidence="1">The sequence shown here is derived from an EMBL/GenBank/DDBJ whole genome shotgun (WGS) entry which is preliminary data.</text>
</comment>
<gene>
    <name evidence="1" type="ORF">Cboi01_000364400</name>
</gene>
<evidence type="ECO:0000313" key="2">
    <source>
        <dbReference type="Proteomes" id="UP001165101"/>
    </source>
</evidence>
<organism evidence="1 2">
    <name type="scientific">Candida boidinii</name>
    <name type="common">Yeast</name>
    <dbReference type="NCBI Taxonomy" id="5477"/>
    <lineage>
        <taxon>Eukaryota</taxon>
        <taxon>Fungi</taxon>
        <taxon>Dikarya</taxon>
        <taxon>Ascomycota</taxon>
        <taxon>Saccharomycotina</taxon>
        <taxon>Pichiomycetes</taxon>
        <taxon>Pichiales</taxon>
        <taxon>Pichiaceae</taxon>
        <taxon>Ogataea</taxon>
        <taxon>Ogataea/Candida clade</taxon>
    </lineage>
</organism>
<name>A0ACB5TU58_CANBO</name>
<evidence type="ECO:0000313" key="1">
    <source>
        <dbReference type="EMBL" id="GME94779.1"/>
    </source>
</evidence>
<keyword evidence="2" id="KW-1185">Reference proteome</keyword>
<sequence>MTNEQVITSFLDTDLYKITMHSAIHANFPDAQCVFKYTNRTPKEQLTKEAINWLKNQIQLLSKLRFTNDEIEYLQKTIPFLPDDYFEFIKDFKLNPSEQVKIYNEDNPESFELEVVGTWENTTLYEIPLLALISEAYFKFIDTDWDYNGQFEKAYNKCETLLKNNCIFSEFGTRRRRSFKAQDIVMDGLTSCASKISTGKLLGTSNVLFAKKYGVKPIGTVAHEWIMGIASITQDYTNSNKLAMDYWINTMGKENAGLALTDTFGTDAFLKSFIPPYTDYYIGVRQDSGSPIDYAEKLAHHYIDILGYPKFSKSICFSDSLNVDRCLEYKAKADSVGMSCSFGVGTNLTNDFMYKSKPDIKSPPMNIVIKLKSVNDNPAIKISDNLGKNMGDPETVKRVKQELGYLERDWEVDESKRWV</sequence>
<dbReference type="EMBL" id="BSXV01002067">
    <property type="protein sequence ID" value="GME94779.1"/>
    <property type="molecule type" value="Genomic_DNA"/>
</dbReference>
<proteinExistence type="predicted"/>
<dbReference type="Proteomes" id="UP001165101">
    <property type="component" value="Unassembled WGS sequence"/>
</dbReference>
<accession>A0ACB5TU58</accession>
<reference evidence="1" key="1">
    <citation type="submission" date="2023-04" db="EMBL/GenBank/DDBJ databases">
        <title>Candida boidinii NBRC 1967.</title>
        <authorList>
            <person name="Ichikawa N."/>
            <person name="Sato H."/>
            <person name="Tonouchi N."/>
        </authorList>
    </citation>
    <scope>NUCLEOTIDE SEQUENCE</scope>
    <source>
        <strain evidence="1">NBRC 1967</strain>
    </source>
</reference>